<dbReference type="Gene3D" id="3.30.70.120">
    <property type="match status" value="1"/>
</dbReference>
<keyword evidence="4 6" id="KW-1133">Transmembrane helix</keyword>
<keyword evidence="2" id="KW-1003">Cell membrane</keyword>
<feature type="transmembrane region" description="Helical" evidence="6">
    <location>
        <begin position="65"/>
        <end position="83"/>
    </location>
</feature>
<organism evidence="8 9">
    <name type="scientific">Acetomicrobium hydrogeniformans ATCC BAA-1850</name>
    <dbReference type="NCBI Taxonomy" id="592015"/>
    <lineage>
        <taxon>Bacteria</taxon>
        <taxon>Thermotogati</taxon>
        <taxon>Synergistota</taxon>
        <taxon>Synergistia</taxon>
        <taxon>Synergistales</taxon>
        <taxon>Acetomicrobiaceae</taxon>
        <taxon>Acetomicrobium</taxon>
    </lineage>
</organism>
<dbReference type="InterPro" id="IPR051461">
    <property type="entry name" value="UPF0750_membrane"/>
</dbReference>
<dbReference type="PANTHER" id="PTHR33545:SF5">
    <property type="entry name" value="UPF0750 MEMBRANE PROTEIN YITT"/>
    <property type="match status" value="1"/>
</dbReference>
<dbReference type="Pfam" id="PF10035">
    <property type="entry name" value="DUF2179"/>
    <property type="match status" value="1"/>
</dbReference>
<feature type="transmembrane region" description="Helical" evidence="6">
    <location>
        <begin position="24"/>
        <end position="45"/>
    </location>
</feature>
<feature type="transmembrane region" description="Helical" evidence="6">
    <location>
        <begin position="165"/>
        <end position="181"/>
    </location>
</feature>
<proteinExistence type="predicted"/>
<dbReference type="GO" id="GO:0005886">
    <property type="term" value="C:plasma membrane"/>
    <property type="evidence" value="ECO:0007669"/>
    <property type="project" value="UniProtKB-SubCell"/>
</dbReference>
<dbReference type="eggNOG" id="COG1284">
    <property type="taxonomic scope" value="Bacteria"/>
</dbReference>
<dbReference type="CDD" id="cd16380">
    <property type="entry name" value="YitT_C"/>
    <property type="match status" value="1"/>
</dbReference>
<keyword evidence="5 6" id="KW-0472">Membrane</keyword>
<evidence type="ECO:0000313" key="9">
    <source>
        <dbReference type="Proteomes" id="UP000005273"/>
    </source>
</evidence>
<dbReference type="InterPro" id="IPR003740">
    <property type="entry name" value="YitT"/>
</dbReference>
<feature type="domain" description="DUF2179" evidence="7">
    <location>
        <begin position="233"/>
        <end position="287"/>
    </location>
</feature>
<dbReference type="InterPro" id="IPR015867">
    <property type="entry name" value="N-reg_PII/ATP_PRibTrfase_C"/>
</dbReference>
<sequence>MDKSNFKRIFMHIYHLLKQEKDSFLTITFGTTISVIATLTLIMPYKFPDSGLTGLAVLSSYVFNISPSWLFAIGNAALLVWGWKELSPRFVILTIYGVGLFSLLLKLLEFMPAPSLDDLFLIAVFAGVIKGIGGGLVFRSGASLGGTDIVVVALRNRYGVEVGKYGFYINLAVLLISAPVIGIERTVYGLVAIYISGIAVDGVLRSFDRRRQVFVISKKYDQVKDFVINGLGRGVTLLKGEGGFTGHEQKVVMCLLTPRQTMELKRYLAMVDKNAFMVITEASEVVGKGFKSWKEL</sequence>
<gene>
    <name evidence="8" type="ORF">HMPREF1705_04638</name>
</gene>
<evidence type="ECO:0000256" key="6">
    <source>
        <dbReference type="SAM" id="Phobius"/>
    </source>
</evidence>
<evidence type="ECO:0000256" key="3">
    <source>
        <dbReference type="ARBA" id="ARBA00022692"/>
    </source>
</evidence>
<dbReference type="InterPro" id="IPR019264">
    <property type="entry name" value="DUF2179"/>
</dbReference>
<dbReference type="RefSeq" id="WP_306337021.1">
    <property type="nucleotide sequence ID" value="NZ_ACJX03000001.1"/>
</dbReference>
<dbReference type="STRING" id="592015.HMPREF1705_04638"/>
<keyword evidence="3 6" id="KW-0812">Transmembrane</keyword>
<evidence type="ECO:0000313" key="8">
    <source>
        <dbReference type="EMBL" id="KRT35363.1"/>
    </source>
</evidence>
<dbReference type="Pfam" id="PF02588">
    <property type="entry name" value="YitT_membrane"/>
    <property type="match status" value="1"/>
</dbReference>
<dbReference type="AlphaFoldDB" id="A0A0T5XAG4"/>
<name>A0A0T5XAG4_9BACT</name>
<dbReference type="EMBL" id="ACJX03000001">
    <property type="protein sequence ID" value="KRT35363.1"/>
    <property type="molecule type" value="Genomic_DNA"/>
</dbReference>
<feature type="transmembrane region" description="Helical" evidence="6">
    <location>
        <begin position="187"/>
        <end position="204"/>
    </location>
</feature>
<feature type="transmembrane region" description="Helical" evidence="6">
    <location>
        <begin position="90"/>
        <end position="108"/>
    </location>
</feature>
<dbReference type="PIRSF" id="PIRSF006483">
    <property type="entry name" value="Membrane_protein_YitT"/>
    <property type="match status" value="1"/>
</dbReference>
<feature type="transmembrane region" description="Helical" evidence="6">
    <location>
        <begin position="120"/>
        <end position="138"/>
    </location>
</feature>
<dbReference type="PANTHER" id="PTHR33545">
    <property type="entry name" value="UPF0750 MEMBRANE PROTEIN YITT-RELATED"/>
    <property type="match status" value="1"/>
</dbReference>
<keyword evidence="9" id="KW-1185">Reference proteome</keyword>
<evidence type="ECO:0000256" key="1">
    <source>
        <dbReference type="ARBA" id="ARBA00004651"/>
    </source>
</evidence>
<comment type="subcellular location">
    <subcellularLocation>
        <location evidence="1">Cell membrane</location>
        <topology evidence="1">Multi-pass membrane protein</topology>
    </subcellularLocation>
</comment>
<evidence type="ECO:0000256" key="2">
    <source>
        <dbReference type="ARBA" id="ARBA00022475"/>
    </source>
</evidence>
<evidence type="ECO:0000256" key="4">
    <source>
        <dbReference type="ARBA" id="ARBA00022989"/>
    </source>
</evidence>
<reference evidence="9" key="1">
    <citation type="submission" date="2012-09" db="EMBL/GenBank/DDBJ databases">
        <authorList>
            <person name="Weinstock G."/>
            <person name="Sodergren E."/>
            <person name="Clifton S."/>
            <person name="Fulton L."/>
            <person name="Fulton B."/>
            <person name="Courtney L."/>
            <person name="Fronick C."/>
            <person name="Harrison M."/>
            <person name="Strong C."/>
            <person name="Farmer C."/>
            <person name="Delehaunty K."/>
            <person name="Markovic C."/>
            <person name="Hall O."/>
            <person name="Minx P."/>
            <person name="Tomlinson C."/>
            <person name="Mitreva M."/>
            <person name="Nelson J."/>
            <person name="Hou S."/>
            <person name="Wollam A."/>
            <person name="Pepin K.H."/>
            <person name="Johnson M."/>
            <person name="Bhonagiri V."/>
            <person name="Nash W.E."/>
            <person name="Suruliraj S."/>
            <person name="Warren W."/>
            <person name="Chinwalla A."/>
            <person name="Mardis E.R."/>
            <person name="Wilson R.K."/>
        </authorList>
    </citation>
    <scope>NUCLEOTIDE SEQUENCE [LARGE SCALE GENOMIC DNA]</scope>
    <source>
        <strain evidence="9">OS1</strain>
    </source>
</reference>
<protein>
    <recommendedName>
        <fullName evidence="7">DUF2179 domain-containing protein</fullName>
    </recommendedName>
</protein>
<accession>A0A0T5XAG4</accession>
<dbReference type="Proteomes" id="UP000005273">
    <property type="component" value="Unassembled WGS sequence"/>
</dbReference>
<evidence type="ECO:0000256" key="5">
    <source>
        <dbReference type="ARBA" id="ARBA00023136"/>
    </source>
</evidence>
<evidence type="ECO:0000259" key="7">
    <source>
        <dbReference type="Pfam" id="PF10035"/>
    </source>
</evidence>
<comment type="caution">
    <text evidence="8">The sequence shown here is derived from an EMBL/GenBank/DDBJ whole genome shotgun (WGS) entry which is preliminary data.</text>
</comment>